<evidence type="ECO:0000256" key="10">
    <source>
        <dbReference type="PIRSR" id="PIRSR600760-2"/>
    </source>
</evidence>
<keyword evidence="5 9" id="KW-0479">Metal-binding</keyword>
<dbReference type="GO" id="GO:0050427">
    <property type="term" value="P:3'-phosphoadenosine 5'-phosphosulfate metabolic process"/>
    <property type="evidence" value="ECO:0007669"/>
    <property type="project" value="TreeGrafter"/>
</dbReference>
<dbReference type="GO" id="GO:0046854">
    <property type="term" value="P:phosphatidylinositol phosphate biosynthetic process"/>
    <property type="evidence" value="ECO:0007669"/>
    <property type="project" value="InterPro"/>
</dbReference>
<dbReference type="EMBL" id="PYMH01000014">
    <property type="protein sequence ID" value="PSU31335.1"/>
    <property type="molecule type" value="Genomic_DNA"/>
</dbReference>
<proteinExistence type="inferred from homology"/>
<feature type="binding site" evidence="10">
    <location>
        <position position="207"/>
    </location>
    <ligand>
        <name>Mg(2+)</name>
        <dbReference type="ChEBI" id="CHEBI:18420"/>
        <label>1</label>
        <note>catalytic</note>
    </ligand>
</feature>
<dbReference type="GO" id="GO:0000103">
    <property type="term" value="P:sulfate assimilation"/>
    <property type="evidence" value="ECO:0007669"/>
    <property type="project" value="TreeGrafter"/>
</dbReference>
<feature type="binding site" evidence="10">
    <location>
        <position position="87"/>
    </location>
    <ligand>
        <name>Mg(2+)</name>
        <dbReference type="ChEBI" id="CHEBI:18420"/>
        <label>1</label>
        <note>catalytic</note>
    </ligand>
</feature>
<reference evidence="11 12" key="1">
    <citation type="submission" date="2018-03" db="EMBL/GenBank/DDBJ databases">
        <title>Whole genome sequencing of Histamine producing bacteria.</title>
        <authorList>
            <person name="Butler K."/>
        </authorList>
    </citation>
    <scope>NUCLEOTIDE SEQUENCE [LARGE SCALE GENOMIC DNA]</scope>
    <source>
        <strain evidence="11 12">JCM 13586</strain>
    </source>
</reference>
<dbReference type="PROSITE" id="PS00630">
    <property type="entry name" value="IMP_2"/>
    <property type="match status" value="1"/>
</dbReference>
<comment type="catalytic activity">
    <reaction evidence="1 9">
        <text>adenosine 3',5'-bisphosphate + H2O = AMP + phosphate</text>
        <dbReference type="Rhea" id="RHEA:10040"/>
        <dbReference type="ChEBI" id="CHEBI:15377"/>
        <dbReference type="ChEBI" id="CHEBI:43474"/>
        <dbReference type="ChEBI" id="CHEBI:58343"/>
        <dbReference type="ChEBI" id="CHEBI:456215"/>
        <dbReference type="EC" id="3.1.3.7"/>
    </reaction>
</comment>
<gene>
    <name evidence="9 11" type="primary">cysQ</name>
    <name evidence="11" type="ORF">C9I99_22490</name>
</gene>
<feature type="binding site" evidence="9">
    <location>
        <begin position="87"/>
        <end position="90"/>
    </location>
    <ligand>
        <name>substrate</name>
    </ligand>
</feature>
<dbReference type="AlphaFoldDB" id="A0A2T3ISK3"/>
<dbReference type="NCBIfam" id="TIGR01331">
    <property type="entry name" value="bisphos_cysQ"/>
    <property type="match status" value="1"/>
</dbReference>
<feature type="binding site" evidence="10">
    <location>
        <position position="65"/>
    </location>
    <ligand>
        <name>Mg(2+)</name>
        <dbReference type="ChEBI" id="CHEBI:18420"/>
        <label>1</label>
        <note>catalytic</note>
    </ligand>
</feature>
<dbReference type="PANTHER" id="PTHR43028:SF5">
    <property type="entry name" value="3'(2'),5'-BISPHOSPHATE NUCLEOTIDASE 1"/>
    <property type="match status" value="1"/>
</dbReference>
<dbReference type="EC" id="3.1.3.7" evidence="9"/>
<evidence type="ECO:0000256" key="3">
    <source>
        <dbReference type="ARBA" id="ARBA00022475"/>
    </source>
</evidence>
<dbReference type="GO" id="GO:0000287">
    <property type="term" value="F:magnesium ion binding"/>
    <property type="evidence" value="ECO:0007669"/>
    <property type="project" value="UniProtKB-UniRule"/>
</dbReference>
<dbReference type="GO" id="GO:0008441">
    <property type="term" value="F:3'(2'),5'-bisphosphate nucleotidase activity"/>
    <property type="evidence" value="ECO:0007669"/>
    <property type="project" value="UniProtKB-UniRule"/>
</dbReference>
<dbReference type="CDD" id="cd01638">
    <property type="entry name" value="CysQ"/>
    <property type="match status" value="1"/>
</dbReference>
<dbReference type="Proteomes" id="UP000241222">
    <property type="component" value="Unassembled WGS sequence"/>
</dbReference>
<evidence type="ECO:0000256" key="8">
    <source>
        <dbReference type="ARBA" id="ARBA00023136"/>
    </source>
</evidence>
<keyword evidence="6 9" id="KW-0378">Hydrolase</keyword>
<feature type="binding site" evidence="9">
    <location>
        <position position="87"/>
    </location>
    <ligand>
        <name>Mg(2+)</name>
        <dbReference type="ChEBI" id="CHEBI:18420"/>
        <label>1</label>
    </ligand>
</feature>
<sequence length="248" mass="27261">MGNQLESLHQIALEAGKAIMALYHSHIEVSEKEDRSPVTAADLAANAIIIEKLAALTPDIPIVSEESAHIPWAERKHWPLFWLVDPLDGTKEYLRKNGEFTVNIALIEQGLPVMAVVYAPALGKTWLGDGHQAWLINNNQREEIKVKAANSPVVVGSRSHPSPKMEEFLAQLSTYQLVAVGSSLKFCLVAEGRAQYYPRLGPTMMWDTAAGQCIAESAGAIVKNLDGTPLRYDREELLNPSFIVSLPI</sequence>
<evidence type="ECO:0000313" key="12">
    <source>
        <dbReference type="Proteomes" id="UP000241222"/>
    </source>
</evidence>
<feature type="binding site" evidence="9">
    <location>
        <position position="207"/>
    </location>
    <ligand>
        <name>Mg(2+)</name>
        <dbReference type="ChEBI" id="CHEBI:18420"/>
        <label>2</label>
    </ligand>
</feature>
<feature type="binding site" evidence="9">
    <location>
        <position position="85"/>
    </location>
    <ligand>
        <name>Mg(2+)</name>
        <dbReference type="ChEBI" id="CHEBI:18420"/>
        <label>2</label>
    </ligand>
</feature>
<dbReference type="SUPFAM" id="SSF56655">
    <property type="entry name" value="Carbohydrate phosphatase"/>
    <property type="match status" value="1"/>
</dbReference>
<dbReference type="InterPro" id="IPR020583">
    <property type="entry name" value="Inositol_monoP_metal-BS"/>
</dbReference>
<keyword evidence="7 9" id="KW-0460">Magnesium</keyword>
<organism evidence="11 12">
    <name type="scientific">Photobacterium lutimaris</name>
    <dbReference type="NCBI Taxonomy" id="388278"/>
    <lineage>
        <taxon>Bacteria</taxon>
        <taxon>Pseudomonadati</taxon>
        <taxon>Pseudomonadota</taxon>
        <taxon>Gammaproteobacteria</taxon>
        <taxon>Vibrionales</taxon>
        <taxon>Vibrionaceae</taxon>
        <taxon>Photobacterium</taxon>
    </lineage>
</organism>
<comment type="similarity">
    <text evidence="2 9">Belongs to the inositol monophosphatase superfamily. CysQ family.</text>
</comment>
<comment type="caution">
    <text evidence="11">The sequence shown here is derived from an EMBL/GenBank/DDBJ whole genome shotgun (WGS) entry which is preliminary data.</text>
</comment>
<feature type="binding site" evidence="9">
    <location>
        <position position="207"/>
    </location>
    <ligand>
        <name>substrate</name>
    </ligand>
</feature>
<dbReference type="OrthoDB" id="9785695at2"/>
<comment type="function">
    <text evidence="9">Converts adenosine-3',5'-bisphosphate (PAP) to AMP.</text>
</comment>
<dbReference type="PROSITE" id="PS00629">
    <property type="entry name" value="IMP_1"/>
    <property type="match status" value="1"/>
</dbReference>
<keyword evidence="3 9" id="KW-1003">Cell membrane</keyword>
<keyword evidence="8 9" id="KW-0472">Membrane</keyword>
<feature type="binding site" evidence="9">
    <location>
        <position position="85"/>
    </location>
    <ligand>
        <name>Mg(2+)</name>
        <dbReference type="ChEBI" id="CHEBI:18420"/>
        <label>1</label>
    </ligand>
</feature>
<evidence type="ECO:0000256" key="7">
    <source>
        <dbReference type="ARBA" id="ARBA00022842"/>
    </source>
</evidence>
<dbReference type="Pfam" id="PF00459">
    <property type="entry name" value="Inositol_P"/>
    <property type="match status" value="1"/>
</dbReference>
<dbReference type="InterPro" id="IPR050725">
    <property type="entry name" value="CysQ/Inositol_MonoPase"/>
</dbReference>
<dbReference type="RefSeq" id="WP_107351077.1">
    <property type="nucleotide sequence ID" value="NZ_PYMH01000014.1"/>
</dbReference>
<keyword evidence="4 9" id="KW-0997">Cell inner membrane</keyword>
<keyword evidence="12" id="KW-1185">Reference proteome</keyword>
<dbReference type="PRINTS" id="PR00377">
    <property type="entry name" value="IMPHPHTASES"/>
</dbReference>
<evidence type="ECO:0000256" key="9">
    <source>
        <dbReference type="HAMAP-Rule" id="MF_02095"/>
    </source>
</evidence>
<evidence type="ECO:0000313" key="11">
    <source>
        <dbReference type="EMBL" id="PSU31335.1"/>
    </source>
</evidence>
<feature type="binding site" evidence="9">
    <location>
        <position position="65"/>
    </location>
    <ligand>
        <name>substrate</name>
    </ligand>
</feature>
<evidence type="ECO:0000256" key="6">
    <source>
        <dbReference type="ARBA" id="ARBA00022801"/>
    </source>
</evidence>
<comment type="cofactor">
    <cofactor evidence="9 10">
        <name>Mg(2+)</name>
        <dbReference type="ChEBI" id="CHEBI:18420"/>
    </cofactor>
</comment>
<comment type="subcellular location">
    <subcellularLocation>
        <location evidence="9">Cell inner membrane</location>
        <topology evidence="9">Peripheral membrane protein</topology>
        <orientation evidence="9">Cytoplasmic side</orientation>
    </subcellularLocation>
</comment>
<evidence type="ECO:0000256" key="1">
    <source>
        <dbReference type="ARBA" id="ARBA00001625"/>
    </source>
</evidence>
<protein>
    <recommendedName>
        <fullName evidence="9">3'(2'),5'-bisphosphate nucleotidase CysQ</fullName>
        <ecNumber evidence="9">3.1.3.7</ecNumber>
    </recommendedName>
    <alternativeName>
        <fullName evidence="9">3'(2'),5-bisphosphonucleoside 3'(2')-phosphohydrolase</fullName>
    </alternativeName>
    <alternativeName>
        <fullName evidence="9">3'-phosphoadenosine 5'-phosphate phosphatase</fullName>
        <shortName evidence="9">PAP phosphatase</shortName>
    </alternativeName>
</protein>
<dbReference type="Gene3D" id="3.40.190.80">
    <property type="match status" value="1"/>
</dbReference>
<dbReference type="Gene3D" id="3.30.540.10">
    <property type="entry name" value="Fructose-1,6-Bisphosphatase, subunit A, domain 1"/>
    <property type="match status" value="1"/>
</dbReference>
<dbReference type="GO" id="GO:0005886">
    <property type="term" value="C:plasma membrane"/>
    <property type="evidence" value="ECO:0007669"/>
    <property type="project" value="UniProtKB-SubCell"/>
</dbReference>
<feature type="binding site" evidence="10">
    <location>
        <position position="88"/>
    </location>
    <ligand>
        <name>Mg(2+)</name>
        <dbReference type="ChEBI" id="CHEBI:18420"/>
        <label>1</label>
        <note>catalytic</note>
    </ligand>
</feature>
<dbReference type="HAMAP" id="MF_02095">
    <property type="entry name" value="CysQ"/>
    <property type="match status" value="1"/>
</dbReference>
<dbReference type="PANTHER" id="PTHR43028">
    <property type="entry name" value="3'(2'),5'-BISPHOSPHATE NUCLEOTIDASE 1"/>
    <property type="match status" value="1"/>
</dbReference>
<feature type="binding site" evidence="9">
    <location>
        <position position="65"/>
    </location>
    <ligand>
        <name>Mg(2+)</name>
        <dbReference type="ChEBI" id="CHEBI:18420"/>
        <label>1</label>
    </ligand>
</feature>
<accession>A0A2T3ISK3</accession>
<feature type="binding site" evidence="9">
    <location>
        <position position="88"/>
    </location>
    <ligand>
        <name>Mg(2+)</name>
        <dbReference type="ChEBI" id="CHEBI:18420"/>
        <label>2</label>
    </ligand>
</feature>
<feature type="binding site" evidence="10">
    <location>
        <position position="85"/>
    </location>
    <ligand>
        <name>Mg(2+)</name>
        <dbReference type="ChEBI" id="CHEBI:18420"/>
        <label>1</label>
        <note>catalytic</note>
    </ligand>
</feature>
<dbReference type="InterPro" id="IPR020550">
    <property type="entry name" value="Inositol_monophosphatase_CS"/>
</dbReference>
<evidence type="ECO:0000256" key="5">
    <source>
        <dbReference type="ARBA" id="ARBA00022723"/>
    </source>
</evidence>
<dbReference type="InterPro" id="IPR006240">
    <property type="entry name" value="CysQ"/>
</dbReference>
<evidence type="ECO:0000256" key="2">
    <source>
        <dbReference type="ARBA" id="ARBA00005289"/>
    </source>
</evidence>
<dbReference type="FunFam" id="3.40.190.80:FF:000005">
    <property type="entry name" value="3'(2'),5'-bisphosphate nucleotidase CysQ"/>
    <property type="match status" value="1"/>
</dbReference>
<dbReference type="InterPro" id="IPR000760">
    <property type="entry name" value="Inositol_monophosphatase-like"/>
</dbReference>
<evidence type="ECO:0000256" key="4">
    <source>
        <dbReference type="ARBA" id="ARBA00022519"/>
    </source>
</evidence>
<name>A0A2T3ISK3_9GAMM</name>